<feature type="region of interest" description="Disordered" evidence="1">
    <location>
        <begin position="123"/>
        <end position="153"/>
    </location>
</feature>
<accession>A0ABQ5C9J4</accession>
<evidence type="ECO:0000313" key="2">
    <source>
        <dbReference type="EMBL" id="GJT22737.1"/>
    </source>
</evidence>
<proteinExistence type="predicted"/>
<reference evidence="2" key="2">
    <citation type="submission" date="2022-01" db="EMBL/GenBank/DDBJ databases">
        <authorList>
            <person name="Yamashiro T."/>
            <person name="Shiraishi A."/>
            <person name="Satake H."/>
            <person name="Nakayama K."/>
        </authorList>
    </citation>
    <scope>NUCLEOTIDE SEQUENCE</scope>
</reference>
<evidence type="ECO:0000256" key="1">
    <source>
        <dbReference type="SAM" id="MobiDB-lite"/>
    </source>
</evidence>
<comment type="caution">
    <text evidence="2">The sequence shown here is derived from an EMBL/GenBank/DDBJ whole genome shotgun (WGS) entry which is preliminary data.</text>
</comment>
<organism evidence="2 3">
    <name type="scientific">Tanacetum coccineum</name>
    <dbReference type="NCBI Taxonomy" id="301880"/>
    <lineage>
        <taxon>Eukaryota</taxon>
        <taxon>Viridiplantae</taxon>
        <taxon>Streptophyta</taxon>
        <taxon>Embryophyta</taxon>
        <taxon>Tracheophyta</taxon>
        <taxon>Spermatophyta</taxon>
        <taxon>Magnoliopsida</taxon>
        <taxon>eudicotyledons</taxon>
        <taxon>Gunneridae</taxon>
        <taxon>Pentapetalae</taxon>
        <taxon>asterids</taxon>
        <taxon>campanulids</taxon>
        <taxon>Asterales</taxon>
        <taxon>Asteraceae</taxon>
        <taxon>Asteroideae</taxon>
        <taxon>Anthemideae</taxon>
        <taxon>Anthemidinae</taxon>
        <taxon>Tanacetum</taxon>
    </lineage>
</organism>
<dbReference type="Proteomes" id="UP001151760">
    <property type="component" value="Unassembled WGS sequence"/>
</dbReference>
<dbReference type="EMBL" id="BQNB010013994">
    <property type="protein sequence ID" value="GJT22737.1"/>
    <property type="molecule type" value="Genomic_DNA"/>
</dbReference>
<name>A0ABQ5C9J4_9ASTR</name>
<reference evidence="2" key="1">
    <citation type="journal article" date="2022" name="Int. J. Mol. Sci.">
        <title>Draft Genome of Tanacetum Coccineum: Genomic Comparison of Closely Related Tanacetum-Family Plants.</title>
        <authorList>
            <person name="Yamashiro T."/>
            <person name="Shiraishi A."/>
            <person name="Nakayama K."/>
            <person name="Satake H."/>
        </authorList>
    </citation>
    <scope>NUCLEOTIDE SEQUENCE</scope>
</reference>
<evidence type="ECO:0000313" key="3">
    <source>
        <dbReference type="Proteomes" id="UP001151760"/>
    </source>
</evidence>
<gene>
    <name evidence="2" type="ORF">Tco_0892674</name>
</gene>
<keyword evidence="3" id="KW-1185">Reference proteome</keyword>
<protein>
    <submittedName>
        <fullName evidence="2">Uncharacterized protein</fullName>
    </submittedName>
</protein>
<sequence>MNVGLRGDDMKENVLIMRISRIMPPKAMSEARMHEVIREQVATSMAEFMENMNRRAGGDEVGGAGAVGVLEPVVLESVGRAIDLLEGKIAFHGIVAANGYPMELSIDEAVRMAYQLMGQIIQDKNDEVSESEKRKGEGDRGGPGDNRRDYNRR</sequence>